<keyword evidence="2" id="KW-1185">Reference proteome</keyword>
<reference evidence="1" key="1">
    <citation type="journal article" date="2023" name="Science">
        <title>Genome structures resolve the early diversification of teleost fishes.</title>
        <authorList>
            <person name="Parey E."/>
            <person name="Louis A."/>
            <person name="Montfort J."/>
            <person name="Bouchez O."/>
            <person name="Roques C."/>
            <person name="Iampietro C."/>
            <person name="Lluch J."/>
            <person name="Castinel A."/>
            <person name="Donnadieu C."/>
            <person name="Desvignes T."/>
            <person name="Floi Bucao C."/>
            <person name="Jouanno E."/>
            <person name="Wen M."/>
            <person name="Mejri S."/>
            <person name="Dirks R."/>
            <person name="Jansen H."/>
            <person name="Henkel C."/>
            <person name="Chen W.J."/>
            <person name="Zahm M."/>
            <person name="Cabau C."/>
            <person name="Klopp C."/>
            <person name="Thompson A.W."/>
            <person name="Robinson-Rechavi M."/>
            <person name="Braasch I."/>
            <person name="Lecointre G."/>
            <person name="Bobe J."/>
            <person name="Postlethwait J.H."/>
            <person name="Berthelot C."/>
            <person name="Roest Crollius H."/>
            <person name="Guiguen Y."/>
        </authorList>
    </citation>
    <scope>NUCLEOTIDE SEQUENCE</scope>
    <source>
        <strain evidence="1">NC1722</strain>
    </source>
</reference>
<sequence>MRSASTSISREPTHGAVVTLFFHRTATGGGGSGPSVCWSGPSLSPAGPLLITRAHTRESPAPPRSQIYKTAVASGRVACTGQRNSPIPGYRFTFKLKFKMLHCHGIFE</sequence>
<proteinExistence type="predicted"/>
<organism evidence="1 2">
    <name type="scientific">Aldrovandia affinis</name>
    <dbReference type="NCBI Taxonomy" id="143900"/>
    <lineage>
        <taxon>Eukaryota</taxon>
        <taxon>Metazoa</taxon>
        <taxon>Chordata</taxon>
        <taxon>Craniata</taxon>
        <taxon>Vertebrata</taxon>
        <taxon>Euteleostomi</taxon>
        <taxon>Actinopterygii</taxon>
        <taxon>Neopterygii</taxon>
        <taxon>Teleostei</taxon>
        <taxon>Notacanthiformes</taxon>
        <taxon>Halosauridae</taxon>
        <taxon>Aldrovandia</taxon>
    </lineage>
</organism>
<dbReference type="EMBL" id="JAINUG010000166">
    <property type="protein sequence ID" value="KAJ8390692.1"/>
    <property type="molecule type" value="Genomic_DNA"/>
</dbReference>
<protein>
    <submittedName>
        <fullName evidence="1">Uncharacterized protein</fullName>
    </submittedName>
</protein>
<evidence type="ECO:0000313" key="1">
    <source>
        <dbReference type="EMBL" id="KAJ8390692.1"/>
    </source>
</evidence>
<gene>
    <name evidence="1" type="ORF">AAFF_G00100720</name>
</gene>
<evidence type="ECO:0000313" key="2">
    <source>
        <dbReference type="Proteomes" id="UP001221898"/>
    </source>
</evidence>
<accession>A0AAD7RUQ8</accession>
<dbReference type="Proteomes" id="UP001221898">
    <property type="component" value="Unassembled WGS sequence"/>
</dbReference>
<dbReference type="AlphaFoldDB" id="A0AAD7RUQ8"/>
<name>A0AAD7RUQ8_9TELE</name>
<comment type="caution">
    <text evidence="1">The sequence shown here is derived from an EMBL/GenBank/DDBJ whole genome shotgun (WGS) entry which is preliminary data.</text>
</comment>